<evidence type="ECO:0000313" key="3">
    <source>
        <dbReference type="Proteomes" id="UP000053237"/>
    </source>
</evidence>
<dbReference type="EMBL" id="CAIX01000409">
    <property type="protein sequence ID" value="CCI50185.1"/>
    <property type="molecule type" value="Genomic_DNA"/>
</dbReference>
<evidence type="ECO:0000313" key="1">
    <source>
        <dbReference type="EMBL" id="CCI50171.1"/>
    </source>
</evidence>
<keyword evidence="3" id="KW-1185">Reference proteome</keyword>
<dbReference type="EMBL" id="CAIX01000409">
    <property type="protein sequence ID" value="CCI50171.1"/>
    <property type="molecule type" value="Genomic_DNA"/>
</dbReference>
<organism evidence="1 3">
    <name type="scientific">Albugo candida</name>
    <dbReference type="NCBI Taxonomy" id="65357"/>
    <lineage>
        <taxon>Eukaryota</taxon>
        <taxon>Sar</taxon>
        <taxon>Stramenopiles</taxon>
        <taxon>Oomycota</taxon>
        <taxon>Peronosporomycetes</taxon>
        <taxon>Albuginales</taxon>
        <taxon>Albuginaceae</taxon>
        <taxon>Albugo</taxon>
    </lineage>
</organism>
<gene>
    <name evidence="1" type="ORF">BN9_117220</name>
    <name evidence="2" type="ORF">BN9_117360</name>
</gene>
<comment type="caution">
    <text evidence="1">The sequence shown here is derived from an EMBL/GenBank/DDBJ whole genome shotgun (WGS) entry which is preliminary data.</text>
</comment>
<accession>A0A024GU96</accession>
<name>A0A024GU96_9STRA</name>
<reference evidence="1 3" key="1">
    <citation type="submission" date="2012-05" db="EMBL/GenBank/DDBJ databases">
        <title>Recombination and specialization in a pathogen metapopulation.</title>
        <authorList>
            <person name="Gardiner A."/>
            <person name="Kemen E."/>
            <person name="Schultz-Larsen T."/>
            <person name="MacLean D."/>
            <person name="Van Oosterhout C."/>
            <person name="Jones J.D.G."/>
        </authorList>
    </citation>
    <scope>NUCLEOTIDE SEQUENCE [LARGE SCALE GENOMIC DNA]</scope>
    <source>
        <strain evidence="1 3">Ac Nc2</strain>
    </source>
</reference>
<proteinExistence type="predicted"/>
<dbReference type="InParanoid" id="A0A024GU96"/>
<sequence length="119" mass="13571">MGFHCSKSLIQTKLIAPLLHLLQLKRFPSLRSQSETRFKKTITNTNTRAFQLHEGLVNKPQNVDVRMQTHFSVKDGDKCPLYSDNAILYGPFHRFFTTATSSLLPRLKAATLSDVLRLL</sequence>
<dbReference type="AlphaFoldDB" id="A0A024GU96"/>
<evidence type="ECO:0000313" key="2">
    <source>
        <dbReference type="EMBL" id="CCI50185.1"/>
    </source>
</evidence>
<dbReference type="Proteomes" id="UP000053237">
    <property type="component" value="Unassembled WGS sequence"/>
</dbReference>
<protein>
    <submittedName>
        <fullName evidence="1">Uncharacterized protein</fullName>
    </submittedName>
</protein>